<evidence type="ECO:0000313" key="3">
    <source>
        <dbReference type="EMBL" id="GGC48329.1"/>
    </source>
</evidence>
<keyword evidence="4" id="KW-1185">Reference proteome</keyword>
<dbReference type="RefSeq" id="WP_188753795.1">
    <property type="nucleotide sequence ID" value="NZ_BMIK01000029.1"/>
</dbReference>
<comment type="caution">
    <text evidence="3">The sequence shown here is derived from an EMBL/GenBank/DDBJ whole genome shotgun (WGS) entry which is preliminary data.</text>
</comment>
<feature type="chain" id="PRO_5045550070" description="Beta-lactamase-related domain-containing protein" evidence="1">
    <location>
        <begin position="21"/>
        <end position="216"/>
    </location>
</feature>
<dbReference type="SUPFAM" id="SSF56601">
    <property type="entry name" value="beta-lactamase/transpeptidase-like"/>
    <property type="match status" value="1"/>
</dbReference>
<evidence type="ECO:0000259" key="2">
    <source>
        <dbReference type="Pfam" id="PF00144"/>
    </source>
</evidence>
<dbReference type="InterPro" id="IPR001466">
    <property type="entry name" value="Beta-lactam-related"/>
</dbReference>
<dbReference type="Proteomes" id="UP000597338">
    <property type="component" value="Unassembled WGS sequence"/>
</dbReference>
<dbReference type="InterPro" id="IPR012338">
    <property type="entry name" value="Beta-lactam/transpept-like"/>
</dbReference>
<organism evidence="3 4">
    <name type="scientific">Parapedobacter defluvii</name>
    <dbReference type="NCBI Taxonomy" id="2045106"/>
    <lineage>
        <taxon>Bacteria</taxon>
        <taxon>Pseudomonadati</taxon>
        <taxon>Bacteroidota</taxon>
        <taxon>Sphingobacteriia</taxon>
        <taxon>Sphingobacteriales</taxon>
        <taxon>Sphingobacteriaceae</taxon>
        <taxon>Parapedobacter</taxon>
    </lineage>
</organism>
<dbReference type="PANTHER" id="PTHR46825:SF9">
    <property type="entry name" value="BETA-LACTAMASE-RELATED DOMAIN-CONTAINING PROTEIN"/>
    <property type="match status" value="1"/>
</dbReference>
<feature type="signal peptide" evidence="1">
    <location>
        <begin position="1"/>
        <end position="20"/>
    </location>
</feature>
<evidence type="ECO:0000313" key="4">
    <source>
        <dbReference type="Proteomes" id="UP000597338"/>
    </source>
</evidence>
<proteinExistence type="predicted"/>
<gene>
    <name evidence="3" type="ORF">GCM10011386_45680</name>
</gene>
<sequence>MIGKYLFAVLLVVLPCLAPAQQQHLSNIDDFIAKQVVDYKMPGLAIGVIRDHQVIFKKGYGTTSLSNGLAVNTQTVFPISSCTKSFTAVALGILVEENKLNWDDKVIQYLPEFKLSDLWITKELTIIDLLSHRSAFPHIRNKPIPPMDMSNIAPAKEAFSGCLYASGQDTLTIVFNDPFVPPGKVIFERGTDKKIKHFKLDIDSQDFLFGDLDFKK</sequence>
<reference evidence="4" key="1">
    <citation type="journal article" date="2019" name="Int. J. Syst. Evol. Microbiol.">
        <title>The Global Catalogue of Microorganisms (GCM) 10K type strain sequencing project: providing services to taxonomists for standard genome sequencing and annotation.</title>
        <authorList>
            <consortium name="The Broad Institute Genomics Platform"/>
            <consortium name="The Broad Institute Genome Sequencing Center for Infectious Disease"/>
            <person name="Wu L."/>
            <person name="Ma J."/>
        </authorList>
    </citation>
    <scope>NUCLEOTIDE SEQUENCE [LARGE SCALE GENOMIC DNA]</scope>
    <source>
        <strain evidence="4">CGMCC 1.15342</strain>
    </source>
</reference>
<keyword evidence="1" id="KW-0732">Signal</keyword>
<feature type="domain" description="Beta-lactamase-related" evidence="2">
    <location>
        <begin position="29"/>
        <end position="144"/>
    </location>
</feature>
<accession>A0ABQ1N0H2</accession>
<evidence type="ECO:0000256" key="1">
    <source>
        <dbReference type="SAM" id="SignalP"/>
    </source>
</evidence>
<dbReference type="InterPro" id="IPR050491">
    <property type="entry name" value="AmpC-like"/>
</dbReference>
<dbReference type="PANTHER" id="PTHR46825">
    <property type="entry name" value="D-ALANYL-D-ALANINE-CARBOXYPEPTIDASE/ENDOPEPTIDASE AMPH"/>
    <property type="match status" value="1"/>
</dbReference>
<protein>
    <recommendedName>
        <fullName evidence="2">Beta-lactamase-related domain-containing protein</fullName>
    </recommendedName>
</protein>
<dbReference type="Gene3D" id="3.40.710.10">
    <property type="entry name" value="DD-peptidase/beta-lactamase superfamily"/>
    <property type="match status" value="1"/>
</dbReference>
<dbReference type="Pfam" id="PF00144">
    <property type="entry name" value="Beta-lactamase"/>
    <property type="match status" value="1"/>
</dbReference>
<name>A0ABQ1N0H2_9SPHI</name>
<dbReference type="EMBL" id="BMIK01000029">
    <property type="protein sequence ID" value="GGC48329.1"/>
    <property type="molecule type" value="Genomic_DNA"/>
</dbReference>